<dbReference type="SUPFAM" id="SSF50129">
    <property type="entry name" value="GroES-like"/>
    <property type="match status" value="1"/>
</dbReference>
<comment type="caution">
    <text evidence="7">The sequence shown here is derived from an EMBL/GenBank/DDBJ whole genome shotgun (WGS) entry which is preliminary data.</text>
</comment>
<evidence type="ECO:0000256" key="5">
    <source>
        <dbReference type="RuleBase" id="RU361277"/>
    </source>
</evidence>
<evidence type="ECO:0000313" key="7">
    <source>
        <dbReference type="EMBL" id="MFC4136101.1"/>
    </source>
</evidence>
<dbReference type="InterPro" id="IPR050129">
    <property type="entry name" value="Zn_alcohol_dh"/>
</dbReference>
<dbReference type="Pfam" id="PF00107">
    <property type="entry name" value="ADH_zinc_N"/>
    <property type="match status" value="1"/>
</dbReference>
<dbReference type="InterPro" id="IPR011032">
    <property type="entry name" value="GroES-like_sf"/>
</dbReference>
<reference evidence="8" key="1">
    <citation type="journal article" date="2019" name="Int. J. Syst. Evol. Microbiol.">
        <title>The Global Catalogue of Microorganisms (GCM) 10K type strain sequencing project: providing services to taxonomists for standard genome sequencing and annotation.</title>
        <authorList>
            <consortium name="The Broad Institute Genomics Platform"/>
            <consortium name="The Broad Institute Genome Sequencing Center for Infectious Disease"/>
            <person name="Wu L."/>
            <person name="Ma J."/>
        </authorList>
    </citation>
    <scope>NUCLEOTIDE SEQUENCE [LARGE SCALE GENOMIC DNA]</scope>
    <source>
        <strain evidence="8">CGMCC 4.7289</strain>
    </source>
</reference>
<protein>
    <submittedName>
        <fullName evidence="7">NAD(P)-dependent alcohol dehydrogenase</fullName>
    </submittedName>
</protein>
<dbReference type="InterPro" id="IPR013154">
    <property type="entry name" value="ADH-like_N"/>
</dbReference>
<evidence type="ECO:0000313" key="8">
    <source>
        <dbReference type="Proteomes" id="UP001595816"/>
    </source>
</evidence>
<organism evidence="7 8">
    <name type="scientific">Hamadaea flava</name>
    <dbReference type="NCBI Taxonomy" id="1742688"/>
    <lineage>
        <taxon>Bacteria</taxon>
        <taxon>Bacillati</taxon>
        <taxon>Actinomycetota</taxon>
        <taxon>Actinomycetes</taxon>
        <taxon>Micromonosporales</taxon>
        <taxon>Micromonosporaceae</taxon>
        <taxon>Hamadaea</taxon>
    </lineage>
</organism>
<dbReference type="SMART" id="SM00829">
    <property type="entry name" value="PKS_ER"/>
    <property type="match status" value="1"/>
</dbReference>
<proteinExistence type="inferred from homology"/>
<dbReference type="Gene3D" id="3.40.50.720">
    <property type="entry name" value="NAD(P)-binding Rossmann-like Domain"/>
    <property type="match status" value="1"/>
</dbReference>
<name>A0ABV8M0G4_9ACTN</name>
<dbReference type="PANTHER" id="PTHR43401:SF4">
    <property type="entry name" value="D-ARABINOSE 1-DEHYDROGENASE (NADP(+))"/>
    <property type="match status" value="1"/>
</dbReference>
<dbReference type="SUPFAM" id="SSF51735">
    <property type="entry name" value="NAD(P)-binding Rossmann-fold domains"/>
    <property type="match status" value="1"/>
</dbReference>
<dbReference type="PROSITE" id="PS00059">
    <property type="entry name" value="ADH_ZINC"/>
    <property type="match status" value="1"/>
</dbReference>
<dbReference type="PANTHER" id="PTHR43401">
    <property type="entry name" value="L-THREONINE 3-DEHYDROGENASE"/>
    <property type="match status" value="1"/>
</dbReference>
<keyword evidence="4" id="KW-0560">Oxidoreductase</keyword>
<dbReference type="InterPro" id="IPR020843">
    <property type="entry name" value="ER"/>
</dbReference>
<gene>
    <name evidence="7" type="ORF">ACFOZ4_36305</name>
</gene>
<evidence type="ECO:0000256" key="3">
    <source>
        <dbReference type="ARBA" id="ARBA00022833"/>
    </source>
</evidence>
<dbReference type="Proteomes" id="UP001595816">
    <property type="component" value="Unassembled WGS sequence"/>
</dbReference>
<accession>A0ABV8M0G4</accession>
<dbReference type="Pfam" id="PF08240">
    <property type="entry name" value="ADH_N"/>
    <property type="match status" value="1"/>
</dbReference>
<comment type="cofactor">
    <cofactor evidence="1 5">
        <name>Zn(2+)</name>
        <dbReference type="ChEBI" id="CHEBI:29105"/>
    </cofactor>
</comment>
<dbReference type="InterPro" id="IPR036291">
    <property type="entry name" value="NAD(P)-bd_dom_sf"/>
</dbReference>
<comment type="similarity">
    <text evidence="5">Belongs to the zinc-containing alcohol dehydrogenase family.</text>
</comment>
<keyword evidence="2 5" id="KW-0479">Metal-binding</keyword>
<evidence type="ECO:0000256" key="2">
    <source>
        <dbReference type="ARBA" id="ARBA00022723"/>
    </source>
</evidence>
<evidence type="ECO:0000256" key="1">
    <source>
        <dbReference type="ARBA" id="ARBA00001947"/>
    </source>
</evidence>
<sequence length="345" mass="36212">MRALQLVSPGKIEVREVDVPEIASDEVLVKVAGAGLCHSDVHVLHAPEWPIPNMTLGHETSGHVEKLGDTVTGFAKGDAVLVYLIWACGVCRPCIEGRDNVCVNQGGRYAYPPCPGLGPNGGMAEYMKVKARYLEPLGDLDPVQAAPLADAGLTPMHAINGARHRLGPGSTAVVIAVGGLGHVGLQILAATTSARIIAVDSSEQKLELAKEHGADLVLKSDEMAVKRILEETGGYGADAVFDFVGVQPTIDLATHTIAPDGALRFVGLGGGKFTYEANGAAEPLPWGVDVRRSFGGTRTDQRQVISLAQQGKISVEVQTYPLVDGLKAFADLEAGRVPGRAVLVP</sequence>
<dbReference type="RefSeq" id="WP_253762779.1">
    <property type="nucleotide sequence ID" value="NZ_JAMZDZ010000001.1"/>
</dbReference>
<keyword evidence="3 5" id="KW-0862">Zinc</keyword>
<keyword evidence="8" id="KW-1185">Reference proteome</keyword>
<evidence type="ECO:0000256" key="4">
    <source>
        <dbReference type="ARBA" id="ARBA00023002"/>
    </source>
</evidence>
<dbReference type="CDD" id="cd05284">
    <property type="entry name" value="arabinose_DH_like"/>
    <property type="match status" value="1"/>
</dbReference>
<dbReference type="EMBL" id="JBHSAY010000028">
    <property type="protein sequence ID" value="MFC4136101.1"/>
    <property type="molecule type" value="Genomic_DNA"/>
</dbReference>
<dbReference type="InterPro" id="IPR002328">
    <property type="entry name" value="ADH_Zn_CS"/>
</dbReference>
<dbReference type="InterPro" id="IPR013149">
    <property type="entry name" value="ADH-like_C"/>
</dbReference>
<evidence type="ECO:0000259" key="6">
    <source>
        <dbReference type="SMART" id="SM00829"/>
    </source>
</evidence>
<feature type="domain" description="Enoyl reductase (ER)" evidence="6">
    <location>
        <begin position="10"/>
        <end position="343"/>
    </location>
</feature>
<dbReference type="Gene3D" id="3.90.180.10">
    <property type="entry name" value="Medium-chain alcohol dehydrogenases, catalytic domain"/>
    <property type="match status" value="1"/>
</dbReference>